<evidence type="ECO:0000313" key="3">
    <source>
        <dbReference type="Proteomes" id="UP000319804"/>
    </source>
</evidence>
<sequence>MPSTPDVTAHDDTATLSPEVRAELDDRYGRTRGRRRGLWIAVGVVAVALIGYFGWTTVAQSMDSVDVDNTAFHPVDAHSVTIEFQVTLRRGAAVTCAIEAQDTDHGVVGWRIVEYPASDAHSRSFTETIPTVAEATTGLATSCWIP</sequence>
<reference evidence="2 3" key="1">
    <citation type="submission" date="2019-06" db="EMBL/GenBank/DDBJ databases">
        <title>Sequencing the genomes of 1000 actinobacteria strains.</title>
        <authorList>
            <person name="Klenk H.-P."/>
        </authorList>
    </citation>
    <scope>NUCLEOTIDE SEQUENCE [LARGE SCALE GENOMIC DNA]</scope>
    <source>
        <strain evidence="2 3">DSM 20427</strain>
    </source>
</reference>
<comment type="caution">
    <text evidence="2">The sequence shown here is derived from an EMBL/GenBank/DDBJ whole genome shotgun (WGS) entry which is preliminary data.</text>
</comment>
<dbReference type="AlphaFoldDB" id="A0A4Y3ULI7"/>
<dbReference type="InterPro" id="IPR025443">
    <property type="entry name" value="DUF4307"/>
</dbReference>
<feature type="transmembrane region" description="Helical" evidence="1">
    <location>
        <begin position="37"/>
        <end position="55"/>
    </location>
</feature>
<dbReference type="EMBL" id="VFPS01000001">
    <property type="protein sequence ID" value="TQN00914.1"/>
    <property type="molecule type" value="Genomic_DNA"/>
</dbReference>
<dbReference type="RefSeq" id="WP_141379620.1">
    <property type="nucleotide sequence ID" value="NZ_BJNA01000007.1"/>
</dbReference>
<dbReference type="Pfam" id="PF14155">
    <property type="entry name" value="DUF4307"/>
    <property type="match status" value="1"/>
</dbReference>
<evidence type="ECO:0000313" key="2">
    <source>
        <dbReference type="EMBL" id="TQN00914.1"/>
    </source>
</evidence>
<dbReference type="OrthoDB" id="4793644at2"/>
<gene>
    <name evidence="2" type="ORF">FHX68_1041</name>
</gene>
<protein>
    <submittedName>
        <fullName evidence="2">Uncharacterized protein DUF4307</fullName>
    </submittedName>
</protein>
<keyword evidence="1" id="KW-1133">Transmembrane helix</keyword>
<keyword evidence="1" id="KW-0812">Transmembrane</keyword>
<evidence type="ECO:0000256" key="1">
    <source>
        <dbReference type="SAM" id="Phobius"/>
    </source>
</evidence>
<proteinExistence type="predicted"/>
<name>A0A4Y3ULI7_9MICO</name>
<keyword evidence="1" id="KW-0472">Membrane</keyword>
<dbReference type="Proteomes" id="UP000319804">
    <property type="component" value="Unassembled WGS sequence"/>
</dbReference>
<keyword evidence="3" id="KW-1185">Reference proteome</keyword>
<accession>A0A4Y3ULI7</accession>
<organism evidence="2 3">
    <name type="scientific">Microbacterium lacticum</name>
    <dbReference type="NCBI Taxonomy" id="33885"/>
    <lineage>
        <taxon>Bacteria</taxon>
        <taxon>Bacillati</taxon>
        <taxon>Actinomycetota</taxon>
        <taxon>Actinomycetes</taxon>
        <taxon>Micrococcales</taxon>
        <taxon>Microbacteriaceae</taxon>
        <taxon>Microbacterium</taxon>
    </lineage>
</organism>